<name>A0ABD3V6C7_SINWO</name>
<feature type="compositionally biased region" description="Basic and acidic residues" evidence="1">
    <location>
        <begin position="384"/>
        <end position="403"/>
    </location>
</feature>
<dbReference type="AlphaFoldDB" id="A0ABD3V6C7"/>
<feature type="compositionally biased region" description="Basic and acidic residues" evidence="1">
    <location>
        <begin position="232"/>
        <end position="249"/>
    </location>
</feature>
<evidence type="ECO:0000313" key="3">
    <source>
        <dbReference type="Proteomes" id="UP001634394"/>
    </source>
</evidence>
<protein>
    <submittedName>
        <fullName evidence="2">Uncharacterized protein</fullName>
    </submittedName>
</protein>
<comment type="caution">
    <text evidence="2">The sequence shown here is derived from an EMBL/GenBank/DDBJ whole genome shotgun (WGS) entry which is preliminary data.</text>
</comment>
<sequence length="500" mass="56570">MGEVVMANLVPGFLFRTPGLNRNFPTPFPNTATPKEKIIARVPDPVSHSRASCTDNPRTHGNCYDSVSLHKKPEVHAEVHGLSSNTQRSINDGPTTHDKLLASKTAVNQKRHTTCQVPIDPKEFIPGMMSYTEQQHSSFILKNKMISQNPDMPNGAEMNLCNVERIYSSRNLLEQKRKQYIQLLIQRCRGVQSMEYVKYSRYINQSKTGPLPSKTGWSRPVRLPKLVISVDSTKDNSQKLQTSDDKTHSSFEVIQKSQSDLVGNSKGETKKPIKPEQVKCESTKQAISTDHSVTGVKSHNRSRPSYLTPRTSRHESQKSQTSSKLQRSSKRDKDVNSKDEPKYANFVQEDQKPTDVKQEVATDEINKTSQEHGSHPSTVLSIHGHVERPESGKSISSKDKDVKMQLSINEVEEKKSKSSNKAESLVSIRSNDNQQIYRVQRDMVDKDTDERESKNFHSEYRDLGGEVSPRERNNEIHQAQRDSVEREDGNVETRKASPDI</sequence>
<accession>A0ABD3V6C7</accession>
<evidence type="ECO:0000256" key="1">
    <source>
        <dbReference type="SAM" id="MobiDB-lite"/>
    </source>
</evidence>
<feature type="compositionally biased region" description="Basic and acidic residues" evidence="1">
    <location>
        <begin position="267"/>
        <end position="282"/>
    </location>
</feature>
<feature type="compositionally biased region" description="Polar residues" evidence="1">
    <location>
        <begin position="250"/>
        <end position="262"/>
    </location>
</feature>
<organism evidence="2 3">
    <name type="scientific">Sinanodonta woodiana</name>
    <name type="common">Chinese pond mussel</name>
    <name type="synonym">Anodonta woodiana</name>
    <dbReference type="NCBI Taxonomy" id="1069815"/>
    <lineage>
        <taxon>Eukaryota</taxon>
        <taxon>Metazoa</taxon>
        <taxon>Spiralia</taxon>
        <taxon>Lophotrochozoa</taxon>
        <taxon>Mollusca</taxon>
        <taxon>Bivalvia</taxon>
        <taxon>Autobranchia</taxon>
        <taxon>Heteroconchia</taxon>
        <taxon>Palaeoheterodonta</taxon>
        <taxon>Unionida</taxon>
        <taxon>Unionoidea</taxon>
        <taxon>Unionidae</taxon>
        <taxon>Unioninae</taxon>
        <taxon>Sinanodonta</taxon>
    </lineage>
</organism>
<dbReference type="Proteomes" id="UP001634394">
    <property type="component" value="Unassembled WGS sequence"/>
</dbReference>
<reference evidence="2 3" key="1">
    <citation type="submission" date="2024-11" db="EMBL/GenBank/DDBJ databases">
        <title>Chromosome-level genome assembly of the freshwater bivalve Anodonta woodiana.</title>
        <authorList>
            <person name="Chen X."/>
        </authorList>
    </citation>
    <scope>NUCLEOTIDE SEQUENCE [LARGE SCALE GENOMIC DNA]</scope>
    <source>
        <strain evidence="2">MN2024</strain>
        <tissue evidence="2">Gills</tissue>
    </source>
</reference>
<feature type="compositionally biased region" description="Basic and acidic residues" evidence="1">
    <location>
        <begin position="329"/>
        <end position="342"/>
    </location>
</feature>
<gene>
    <name evidence="2" type="ORF">ACJMK2_011867</name>
</gene>
<keyword evidence="3" id="KW-1185">Reference proteome</keyword>
<feature type="compositionally biased region" description="Basic and acidic residues" evidence="1">
    <location>
        <begin position="349"/>
        <end position="374"/>
    </location>
</feature>
<evidence type="ECO:0000313" key="2">
    <source>
        <dbReference type="EMBL" id="KAL3857172.1"/>
    </source>
</evidence>
<feature type="region of interest" description="Disordered" evidence="1">
    <location>
        <begin position="229"/>
        <end position="500"/>
    </location>
</feature>
<feature type="compositionally biased region" description="Polar residues" evidence="1">
    <location>
        <begin position="283"/>
        <end position="310"/>
    </location>
</feature>
<feature type="compositionally biased region" description="Basic and acidic residues" evidence="1">
    <location>
        <begin position="439"/>
        <end position="500"/>
    </location>
</feature>
<proteinExistence type="predicted"/>
<dbReference type="EMBL" id="JBJQND010000013">
    <property type="protein sequence ID" value="KAL3857172.1"/>
    <property type="molecule type" value="Genomic_DNA"/>
</dbReference>
<feature type="compositionally biased region" description="Polar residues" evidence="1">
    <location>
        <begin position="427"/>
        <end position="437"/>
    </location>
</feature>